<accession>A0A3M7Q1B7</accession>
<keyword evidence="2" id="KW-1185">Reference proteome</keyword>
<dbReference type="AlphaFoldDB" id="A0A3M7Q1B7"/>
<evidence type="ECO:0000313" key="1">
    <source>
        <dbReference type="EMBL" id="RNA04815.1"/>
    </source>
</evidence>
<dbReference type="EMBL" id="REGN01007951">
    <property type="protein sequence ID" value="RNA04815.1"/>
    <property type="molecule type" value="Genomic_DNA"/>
</dbReference>
<sequence>RDSDFESTLIGRLCTICGGLKEDKILFKFHNFKSKSQNFLSIPASFGPSTWVKINSQEFGSNSLLKGDKI</sequence>
<proteinExistence type="predicted"/>
<evidence type="ECO:0000313" key="2">
    <source>
        <dbReference type="Proteomes" id="UP000276133"/>
    </source>
</evidence>
<name>A0A3M7Q1B7_BRAPC</name>
<dbReference type="Proteomes" id="UP000276133">
    <property type="component" value="Unassembled WGS sequence"/>
</dbReference>
<gene>
    <name evidence="1" type="ORF">BpHYR1_018478</name>
</gene>
<organism evidence="1 2">
    <name type="scientific">Brachionus plicatilis</name>
    <name type="common">Marine rotifer</name>
    <name type="synonym">Brachionus muelleri</name>
    <dbReference type="NCBI Taxonomy" id="10195"/>
    <lineage>
        <taxon>Eukaryota</taxon>
        <taxon>Metazoa</taxon>
        <taxon>Spiralia</taxon>
        <taxon>Gnathifera</taxon>
        <taxon>Rotifera</taxon>
        <taxon>Eurotatoria</taxon>
        <taxon>Monogononta</taxon>
        <taxon>Pseudotrocha</taxon>
        <taxon>Ploima</taxon>
        <taxon>Brachionidae</taxon>
        <taxon>Brachionus</taxon>
    </lineage>
</organism>
<comment type="caution">
    <text evidence="1">The sequence shown here is derived from an EMBL/GenBank/DDBJ whole genome shotgun (WGS) entry which is preliminary data.</text>
</comment>
<protein>
    <submittedName>
        <fullName evidence="1">Uncharacterized protein</fullName>
    </submittedName>
</protein>
<feature type="non-terminal residue" evidence="1">
    <location>
        <position position="1"/>
    </location>
</feature>
<reference evidence="1 2" key="1">
    <citation type="journal article" date="2018" name="Sci. Rep.">
        <title>Genomic signatures of local adaptation to the degree of environmental predictability in rotifers.</title>
        <authorList>
            <person name="Franch-Gras L."/>
            <person name="Hahn C."/>
            <person name="Garcia-Roger E.M."/>
            <person name="Carmona M.J."/>
            <person name="Serra M."/>
            <person name="Gomez A."/>
        </authorList>
    </citation>
    <scope>NUCLEOTIDE SEQUENCE [LARGE SCALE GENOMIC DNA]</scope>
    <source>
        <strain evidence="1">HYR1</strain>
    </source>
</reference>